<dbReference type="FunFam" id="3.30.70.270:FF:000020">
    <property type="entry name" value="Transposon Tf2-6 polyprotein-like Protein"/>
    <property type="match status" value="1"/>
</dbReference>
<dbReference type="InterPro" id="IPR041373">
    <property type="entry name" value="RT_RNaseH"/>
</dbReference>
<dbReference type="PANTHER" id="PTHR37984:SF5">
    <property type="entry name" value="PROTEIN NYNRIN-LIKE"/>
    <property type="match status" value="1"/>
</dbReference>
<keyword evidence="2" id="KW-0548">Nucleotidyltransferase</keyword>
<reference evidence="11 12" key="1">
    <citation type="submission" date="2024-02" db="EMBL/GenBank/DDBJ databases">
        <title>High-quality chromosome-scale genome assembly of Pensacola bahiagrass (Paspalum notatum Flugge var. saurae).</title>
        <authorList>
            <person name="Vega J.M."/>
            <person name="Podio M."/>
            <person name="Orjuela J."/>
            <person name="Siena L.A."/>
            <person name="Pessino S.C."/>
            <person name="Combes M.C."/>
            <person name="Mariac C."/>
            <person name="Albertini E."/>
            <person name="Pupilli F."/>
            <person name="Ortiz J.P.A."/>
            <person name="Leblanc O."/>
        </authorList>
    </citation>
    <scope>NUCLEOTIDE SEQUENCE [LARGE SCALE GENOMIC DNA]</scope>
    <source>
        <strain evidence="11">R1</strain>
        <tissue evidence="11">Leaf</tissue>
    </source>
</reference>
<dbReference type="EMBL" id="CP144752">
    <property type="protein sequence ID" value="WVZ90298.1"/>
    <property type="molecule type" value="Genomic_DNA"/>
</dbReference>
<proteinExistence type="predicted"/>
<dbReference type="InterPro" id="IPR050951">
    <property type="entry name" value="Retrovirus_Pol_polyprotein"/>
</dbReference>
<name>A0AAQ3X956_PASNO</name>
<accession>A0AAQ3X956</accession>
<dbReference type="Gene3D" id="3.30.70.270">
    <property type="match status" value="2"/>
</dbReference>
<evidence type="ECO:0000256" key="3">
    <source>
        <dbReference type="ARBA" id="ARBA00022722"/>
    </source>
</evidence>
<dbReference type="GO" id="GO:0016787">
    <property type="term" value="F:hydrolase activity"/>
    <property type="evidence" value="ECO:0007669"/>
    <property type="project" value="UniProtKB-KW"/>
</dbReference>
<dbReference type="AlphaFoldDB" id="A0AAQ3X956"/>
<organism evidence="11 12">
    <name type="scientific">Paspalum notatum var. saurae</name>
    <dbReference type="NCBI Taxonomy" id="547442"/>
    <lineage>
        <taxon>Eukaryota</taxon>
        <taxon>Viridiplantae</taxon>
        <taxon>Streptophyta</taxon>
        <taxon>Embryophyta</taxon>
        <taxon>Tracheophyta</taxon>
        <taxon>Spermatophyta</taxon>
        <taxon>Magnoliopsida</taxon>
        <taxon>Liliopsida</taxon>
        <taxon>Poales</taxon>
        <taxon>Poaceae</taxon>
        <taxon>PACMAD clade</taxon>
        <taxon>Panicoideae</taxon>
        <taxon>Andropogonodae</taxon>
        <taxon>Paspaleae</taxon>
        <taxon>Paspalinae</taxon>
        <taxon>Paspalum</taxon>
    </lineage>
</organism>
<keyword evidence="3" id="KW-0540">Nuclease</keyword>
<dbReference type="InterPro" id="IPR043502">
    <property type="entry name" value="DNA/RNA_pol_sf"/>
</dbReference>
<dbReference type="Pfam" id="PF17917">
    <property type="entry name" value="RT_RNaseH"/>
    <property type="match status" value="1"/>
</dbReference>
<evidence type="ECO:0000259" key="9">
    <source>
        <dbReference type="Pfam" id="PF03732"/>
    </source>
</evidence>
<dbReference type="CDD" id="cd01647">
    <property type="entry name" value="RT_LTR"/>
    <property type="match status" value="1"/>
</dbReference>
<dbReference type="InterPro" id="IPR005162">
    <property type="entry name" value="Retrotrans_gag_dom"/>
</dbReference>
<evidence type="ECO:0000256" key="4">
    <source>
        <dbReference type="ARBA" id="ARBA00022759"/>
    </source>
</evidence>
<dbReference type="CDD" id="cd09274">
    <property type="entry name" value="RNase_HI_RT_Ty3"/>
    <property type="match status" value="1"/>
</dbReference>
<gene>
    <name evidence="11" type="ORF">U9M48_036608</name>
</gene>
<sequence>MIANQNQLMQAMANLLQAQKNQNPSPNPVQNDHTQDPHPESLTHKIERFIKLKAPTFDYTDDPLDAEDWLREIEKKLDLTTCTDEACVALAVHQLKGSASAWWDSFCETHDDPASITWEEFTVAFREFFVPKEVLMQKAAEFHNLKQGTMKVQEYVNLFIKMMRYAPDDTRIDEKKQYWFLQGLHPKIRVLLTTGAYRSLRHMMNKDISVGKEVLDYDEGESSKRKRTDHMSLLGTFQRPWFDLGDSDDDIDYNAKVQGSIRQRQSYQRLKENSWEEPPTPNPTPGDLAFTCFVCGSPDHEADLCPYKEKKRGKRKRHAKAHTHRRSDQCSQARATPSAIQGQLNHVTTEDATNAPDVILSELLLNAVTIKNKYPLPRIEDLHDKLKRAKHFSKIDLRSRYHQMKICEEDIPKTTFVTRYGHHEFTVVSFGLTNAPAYFMNMMNLIFMEELGRFGVIFTYDIMICSKTQEKHEKHLRVVLEKLRKNQLYGKFSKCEFWLKKVALLGHVLTAEGVSVDPKKIEAVSNWNTPRNVTEIRSFLGLARYYRRFIENFSKIAKPMSELLKDKVSFEWNDEREKSFQCLKDKLTTIPVLTFPDLQKDFVVYCDASRQGLECVLMQDNHVISYASRQLRAHEENYPTHDLELAAIVHAMKIWRHYLIGNKCDIYTDHKSLKYIFTQSELNMRQRRWLELIKDYELEIHYHPGKANVVADALSLKSYCNLLTGEEMSAELCAEIEQLRLDFVTTEQLNELRVRCTLEDQI</sequence>
<evidence type="ECO:0000256" key="5">
    <source>
        <dbReference type="ARBA" id="ARBA00022801"/>
    </source>
</evidence>
<keyword evidence="6" id="KW-0695">RNA-directed DNA polymerase</keyword>
<feature type="compositionally biased region" description="Basic residues" evidence="7">
    <location>
        <begin position="309"/>
        <end position="325"/>
    </location>
</feature>
<evidence type="ECO:0000256" key="2">
    <source>
        <dbReference type="ARBA" id="ARBA00022695"/>
    </source>
</evidence>
<keyword evidence="12" id="KW-1185">Reference proteome</keyword>
<dbReference type="Gene3D" id="3.10.10.10">
    <property type="entry name" value="HIV Type 1 Reverse Transcriptase, subunit A, domain 1"/>
    <property type="match status" value="1"/>
</dbReference>
<evidence type="ECO:0000313" key="12">
    <source>
        <dbReference type="Proteomes" id="UP001341281"/>
    </source>
</evidence>
<evidence type="ECO:0000256" key="6">
    <source>
        <dbReference type="ARBA" id="ARBA00022918"/>
    </source>
</evidence>
<feature type="compositionally biased region" description="Polar residues" evidence="7">
    <location>
        <begin position="329"/>
        <end position="339"/>
    </location>
</feature>
<dbReference type="GO" id="GO:0003964">
    <property type="term" value="F:RNA-directed DNA polymerase activity"/>
    <property type="evidence" value="ECO:0007669"/>
    <property type="project" value="UniProtKB-KW"/>
</dbReference>
<evidence type="ECO:0000259" key="8">
    <source>
        <dbReference type="Pfam" id="PF00078"/>
    </source>
</evidence>
<feature type="region of interest" description="Disordered" evidence="7">
    <location>
        <begin position="20"/>
        <end position="40"/>
    </location>
</feature>
<dbReference type="GO" id="GO:0004519">
    <property type="term" value="F:endonuclease activity"/>
    <property type="evidence" value="ECO:0007669"/>
    <property type="project" value="UniProtKB-KW"/>
</dbReference>
<dbReference type="FunFam" id="3.10.20.370:FF:000001">
    <property type="entry name" value="Retrovirus-related Pol polyprotein from transposon 17.6-like protein"/>
    <property type="match status" value="1"/>
</dbReference>
<dbReference type="Proteomes" id="UP001341281">
    <property type="component" value="Chromosome 08"/>
</dbReference>
<evidence type="ECO:0000313" key="11">
    <source>
        <dbReference type="EMBL" id="WVZ90298.1"/>
    </source>
</evidence>
<dbReference type="InterPro" id="IPR000477">
    <property type="entry name" value="RT_dom"/>
</dbReference>
<keyword evidence="4" id="KW-0255">Endonuclease</keyword>
<keyword evidence="5" id="KW-0378">Hydrolase</keyword>
<dbReference type="InterPro" id="IPR043128">
    <property type="entry name" value="Rev_trsase/Diguanyl_cyclase"/>
</dbReference>
<feature type="region of interest" description="Disordered" evidence="7">
    <location>
        <begin position="309"/>
        <end position="339"/>
    </location>
</feature>
<feature type="domain" description="Reverse transcriptase RNase H-like" evidence="10">
    <location>
        <begin position="597"/>
        <end position="696"/>
    </location>
</feature>
<feature type="compositionally biased region" description="Polar residues" evidence="7">
    <location>
        <begin position="20"/>
        <end position="32"/>
    </location>
</feature>
<evidence type="ECO:0008006" key="13">
    <source>
        <dbReference type="Google" id="ProtNLM"/>
    </source>
</evidence>
<evidence type="ECO:0000256" key="1">
    <source>
        <dbReference type="ARBA" id="ARBA00022679"/>
    </source>
</evidence>
<feature type="region of interest" description="Disordered" evidence="7">
    <location>
        <begin position="262"/>
        <end position="283"/>
    </location>
</feature>
<dbReference type="PANTHER" id="PTHR37984">
    <property type="entry name" value="PROTEIN CBG26694"/>
    <property type="match status" value="1"/>
</dbReference>
<evidence type="ECO:0000256" key="7">
    <source>
        <dbReference type="SAM" id="MobiDB-lite"/>
    </source>
</evidence>
<dbReference type="Pfam" id="PF03732">
    <property type="entry name" value="Retrotrans_gag"/>
    <property type="match status" value="1"/>
</dbReference>
<feature type="domain" description="Reverse transcriptase" evidence="8">
    <location>
        <begin position="365"/>
        <end position="508"/>
    </location>
</feature>
<dbReference type="SUPFAM" id="SSF56672">
    <property type="entry name" value="DNA/RNA polymerases"/>
    <property type="match status" value="1"/>
</dbReference>
<feature type="domain" description="Retrotransposon gag" evidence="9">
    <location>
        <begin position="90"/>
        <end position="185"/>
    </location>
</feature>
<keyword evidence="1" id="KW-0808">Transferase</keyword>
<dbReference type="Pfam" id="PF00078">
    <property type="entry name" value="RVT_1"/>
    <property type="match status" value="1"/>
</dbReference>
<protein>
    <recommendedName>
        <fullName evidence="13">Reverse transcriptase</fullName>
    </recommendedName>
</protein>
<evidence type="ECO:0000259" key="10">
    <source>
        <dbReference type="Pfam" id="PF17917"/>
    </source>
</evidence>